<dbReference type="EMBL" id="VVYX01000001">
    <property type="protein sequence ID" value="KAA5422894.1"/>
    <property type="molecule type" value="Genomic_DNA"/>
</dbReference>
<proteinExistence type="predicted"/>
<evidence type="ECO:0000313" key="2">
    <source>
        <dbReference type="EMBL" id="MDE8695360.1"/>
    </source>
</evidence>
<accession>A0A6A1IWZ4</accession>
<organism evidence="1 3">
    <name type="scientific">Bacteroides cellulosilyticus</name>
    <dbReference type="NCBI Taxonomy" id="246787"/>
    <lineage>
        <taxon>Bacteria</taxon>
        <taxon>Pseudomonadati</taxon>
        <taxon>Bacteroidota</taxon>
        <taxon>Bacteroidia</taxon>
        <taxon>Bacteroidales</taxon>
        <taxon>Bacteroidaceae</taxon>
        <taxon>Bacteroides</taxon>
    </lineage>
</organism>
<comment type="caution">
    <text evidence="1">The sequence shown here is derived from an EMBL/GenBank/DDBJ whole genome shotgun (WGS) entry which is preliminary data.</text>
</comment>
<evidence type="ECO:0000313" key="3">
    <source>
        <dbReference type="Proteomes" id="UP000482653"/>
    </source>
</evidence>
<dbReference type="Proteomes" id="UP001221924">
    <property type="component" value="Unassembled WGS sequence"/>
</dbReference>
<reference evidence="1 3" key="1">
    <citation type="journal article" date="2019" name="Nat. Med.">
        <title>A library of human gut bacterial isolates paired with longitudinal multiomics data enables mechanistic microbiome research.</title>
        <authorList>
            <person name="Poyet M."/>
            <person name="Groussin M."/>
            <person name="Gibbons S.M."/>
            <person name="Avila-Pacheco J."/>
            <person name="Jiang X."/>
            <person name="Kearney S.M."/>
            <person name="Perrotta A.R."/>
            <person name="Berdy B."/>
            <person name="Zhao S."/>
            <person name="Lieberman T.D."/>
            <person name="Swanson P.K."/>
            <person name="Smith M."/>
            <person name="Roesemann S."/>
            <person name="Alexander J.E."/>
            <person name="Rich S.A."/>
            <person name="Livny J."/>
            <person name="Vlamakis H."/>
            <person name="Clish C."/>
            <person name="Bullock K."/>
            <person name="Deik A."/>
            <person name="Scott J."/>
            <person name="Pierce K.A."/>
            <person name="Xavier R.J."/>
            <person name="Alm E.J."/>
        </authorList>
    </citation>
    <scope>NUCLEOTIDE SEQUENCE [LARGE SCALE GENOMIC DNA]</scope>
    <source>
        <strain evidence="1 3">BIOML-A8</strain>
    </source>
</reference>
<sequence>MESPSPPFYVKLSDSYNKNKDDFPELPRIRMVWKSIAAQLSKENRKFIYGRLKEGAHAKDFSGSYFCNNRRSVIL</sequence>
<protein>
    <submittedName>
        <fullName evidence="1">Uncharacterized protein</fullName>
    </submittedName>
</protein>
<dbReference type="AlphaFoldDB" id="A0A6A1IWZ4"/>
<dbReference type="Proteomes" id="UP000482653">
    <property type="component" value="Unassembled WGS sequence"/>
</dbReference>
<dbReference type="EMBL" id="JARFID010000013">
    <property type="protein sequence ID" value="MDE8695360.1"/>
    <property type="molecule type" value="Genomic_DNA"/>
</dbReference>
<dbReference type="RefSeq" id="WP_129617272.1">
    <property type="nucleotide sequence ID" value="NZ_JADNIN010000003.1"/>
</dbReference>
<evidence type="ECO:0000313" key="1">
    <source>
        <dbReference type="EMBL" id="KAA5422894.1"/>
    </source>
</evidence>
<gene>
    <name evidence="1" type="ORF">F2Y87_00640</name>
    <name evidence="2" type="ORF">PZH42_14710</name>
</gene>
<reference evidence="2" key="2">
    <citation type="submission" date="2023-03" db="EMBL/GenBank/DDBJ databases">
        <title>DFI Biobank Strains.</title>
        <authorList>
            <person name="Mostad J."/>
            <person name="Paddock L."/>
            <person name="Medina S."/>
            <person name="Waligurski E."/>
            <person name="Barat B."/>
            <person name="Smith R."/>
            <person name="Burgo V."/>
            <person name="Metcalfe C."/>
            <person name="Woodson C."/>
            <person name="Sundararajan A."/>
            <person name="Ramaswamy R."/>
            <person name="Lin H."/>
            <person name="Pamer E.G."/>
        </authorList>
    </citation>
    <scope>NUCLEOTIDE SEQUENCE</scope>
    <source>
        <strain evidence="2">DFI.9.5</strain>
    </source>
</reference>
<name>A0A6A1IWZ4_9BACE</name>